<dbReference type="KEGG" id="aot:AcetOri_orf04423"/>
<sequence length="38" mass="4168">MAALNDATSYGYTEAEVDELYETEATVLKNAREWAGAN</sequence>
<evidence type="ECO:0000313" key="2">
    <source>
        <dbReference type="Proteomes" id="UP000270034"/>
    </source>
</evidence>
<reference evidence="1 2" key="1">
    <citation type="submission" date="2018-02" db="EMBL/GenBank/DDBJ databases">
        <title>Acetobacter orientalis genome.</title>
        <authorList>
            <person name="Nakashima N."/>
            <person name="Tamura T."/>
        </authorList>
    </citation>
    <scope>NUCLEOTIDE SEQUENCE [LARGE SCALE GENOMIC DNA]</scope>
    <source>
        <strain evidence="1 2">FAN1</strain>
    </source>
</reference>
<evidence type="ECO:0000313" key="1">
    <source>
        <dbReference type="EMBL" id="BBC81264.1"/>
    </source>
</evidence>
<dbReference type="AlphaFoldDB" id="A0A2Z5ZKH4"/>
<organism evidence="1 2">
    <name type="scientific">Acetobacter orientalis</name>
    <dbReference type="NCBI Taxonomy" id="146474"/>
    <lineage>
        <taxon>Bacteria</taxon>
        <taxon>Pseudomonadati</taxon>
        <taxon>Pseudomonadota</taxon>
        <taxon>Alphaproteobacteria</taxon>
        <taxon>Acetobacterales</taxon>
        <taxon>Acetobacteraceae</taxon>
        <taxon>Acetobacter</taxon>
    </lineage>
</organism>
<proteinExistence type="predicted"/>
<dbReference type="EMBL" id="AP018515">
    <property type="protein sequence ID" value="BBC81264.1"/>
    <property type="molecule type" value="Genomic_DNA"/>
</dbReference>
<accession>A0A2Z5ZKH4</accession>
<name>A0A2Z5ZKH4_9PROT</name>
<protein>
    <submittedName>
        <fullName evidence="1">Uncharacterized protein</fullName>
    </submittedName>
</protein>
<gene>
    <name evidence="1" type="ORF">AcetOrient_orf04423</name>
</gene>
<dbReference type="Proteomes" id="UP000270034">
    <property type="component" value="Chromosome"/>
</dbReference>